<organism evidence="1 2">
    <name type="scientific">Flavihumibacter solisilvae</name>
    <dbReference type="NCBI Taxonomy" id="1349421"/>
    <lineage>
        <taxon>Bacteria</taxon>
        <taxon>Pseudomonadati</taxon>
        <taxon>Bacteroidota</taxon>
        <taxon>Chitinophagia</taxon>
        <taxon>Chitinophagales</taxon>
        <taxon>Chitinophagaceae</taxon>
        <taxon>Flavihumibacter</taxon>
    </lineage>
</organism>
<name>A0A0C1IW50_9BACT</name>
<dbReference type="AlphaFoldDB" id="A0A0C1IW50"/>
<accession>A0A0C1IW50</accession>
<evidence type="ECO:0000313" key="2">
    <source>
        <dbReference type="Proteomes" id="UP000031408"/>
    </source>
</evidence>
<gene>
    <name evidence="1" type="ORF">OI18_09480</name>
</gene>
<dbReference type="Proteomes" id="UP000031408">
    <property type="component" value="Unassembled WGS sequence"/>
</dbReference>
<dbReference type="EMBL" id="JSVC01000010">
    <property type="protein sequence ID" value="KIC94709.1"/>
    <property type="molecule type" value="Genomic_DNA"/>
</dbReference>
<comment type="caution">
    <text evidence="1">The sequence shown here is derived from an EMBL/GenBank/DDBJ whole genome shotgun (WGS) entry which is preliminary data.</text>
</comment>
<evidence type="ECO:0000313" key="1">
    <source>
        <dbReference type="EMBL" id="KIC94709.1"/>
    </source>
</evidence>
<keyword evidence="2" id="KW-1185">Reference proteome</keyword>
<dbReference type="STRING" id="1349421.OI18_09480"/>
<proteinExistence type="predicted"/>
<sequence>MKIIIPILTAATFFTINAYSQGCVALRGTGTSCNVSAQQADAGQWQVSMGYRYFKSFRHFKGKEEQEERLKQNTEVINWQHLLDLSVMKQVNNRWSILVGMPIGINKRSSLYEHGRTERHNTESFGIGDMRIMAYRWMIDPAKHSKGNFQLGAGLKLPTGDYDYEDYFYNVGPNGSQELRPVDQSIQLGDGGTGVAVELNGFYNFTPLAGVYANAYYLFNPREVNGTRTYRETLSPTLANESIMSVPDQYLARVGFNYNFLGRMRGLSASLGGRLEGIPVEDVLGGSKGFRRPGYIVSVEPGLVYQMKKTILFANVPVAAVRNRTQSVTDKENSEITGTYRHGDAAFADYSINVGLTVRL</sequence>
<dbReference type="RefSeq" id="WP_039139358.1">
    <property type="nucleotide sequence ID" value="NZ_JSVC01000010.1"/>
</dbReference>
<protein>
    <submittedName>
        <fullName evidence="1">Uncharacterized protein</fullName>
    </submittedName>
</protein>
<reference evidence="1 2" key="1">
    <citation type="submission" date="2014-11" db="EMBL/GenBank/DDBJ databases">
        <title>Genome sequence of Flavihumibacter solisilvae 3-3.</title>
        <authorList>
            <person name="Zhou G."/>
            <person name="Li M."/>
            <person name="Wang G."/>
        </authorList>
    </citation>
    <scope>NUCLEOTIDE SEQUENCE [LARGE SCALE GENOMIC DNA]</scope>
    <source>
        <strain evidence="1 2">3-3</strain>
    </source>
</reference>
<dbReference type="OrthoDB" id="735059at2"/>